<dbReference type="CDD" id="cd00112">
    <property type="entry name" value="LDLa"/>
    <property type="match status" value="1"/>
</dbReference>
<dbReference type="Gene3D" id="2.70.130.10">
    <property type="entry name" value="Mannose-6-phosphate receptor binding domain"/>
    <property type="match status" value="1"/>
</dbReference>
<feature type="compositionally biased region" description="Basic and acidic residues" evidence="6">
    <location>
        <begin position="144"/>
        <end position="176"/>
    </location>
</feature>
<accession>A0A1A9UR03</accession>
<feature type="domain" description="MRH" evidence="8">
    <location>
        <begin position="439"/>
        <end position="540"/>
    </location>
</feature>
<evidence type="ECO:0000256" key="3">
    <source>
        <dbReference type="ARBA" id="ARBA00022824"/>
    </source>
</evidence>
<dbReference type="Proteomes" id="UP000078200">
    <property type="component" value="Unassembled WGS sequence"/>
</dbReference>
<dbReference type="Pfam" id="PF13015">
    <property type="entry name" value="PRKCSH_1"/>
    <property type="match status" value="1"/>
</dbReference>
<evidence type="ECO:0000256" key="5">
    <source>
        <dbReference type="SAM" id="Coils"/>
    </source>
</evidence>
<dbReference type="PROSITE" id="PS51914">
    <property type="entry name" value="MRH"/>
    <property type="match status" value="1"/>
</dbReference>
<dbReference type="SUPFAM" id="SSF50911">
    <property type="entry name" value="Mannose 6-phosphate receptor domain"/>
    <property type="match status" value="1"/>
</dbReference>
<evidence type="ECO:0000259" key="8">
    <source>
        <dbReference type="PROSITE" id="PS51914"/>
    </source>
</evidence>
<keyword evidence="2 7" id="KW-0732">Signal</keyword>
<evidence type="ECO:0000256" key="2">
    <source>
        <dbReference type="ARBA" id="ARBA00022729"/>
    </source>
</evidence>
<evidence type="ECO:0000313" key="9">
    <source>
        <dbReference type="EnsemblMetazoa" id="GAUT012572-PA"/>
    </source>
</evidence>
<proteinExistence type="predicted"/>
<name>A0A1A9UR03_GLOAU</name>
<dbReference type="SUPFAM" id="SSF57424">
    <property type="entry name" value="LDL receptor-like module"/>
    <property type="match status" value="1"/>
</dbReference>
<feature type="compositionally biased region" description="Acidic residues" evidence="6">
    <location>
        <begin position="341"/>
        <end position="368"/>
    </location>
</feature>
<dbReference type="GO" id="GO:0006491">
    <property type="term" value="P:N-glycan processing"/>
    <property type="evidence" value="ECO:0007669"/>
    <property type="project" value="TreeGrafter"/>
</dbReference>
<sequence>MLRNKILVRCFKVMLIFTIIRTAFCDVPRPRGVSLMNASLYYPRDDKWVCLDGSKTINFLQINDDYCDCDDGSDEPGTAACPEGTFHCDNRGYRYKYIPSSRVNDGICDCCDASDEYGYPDTQCVNTCAALGRAEQELRKRAAEIHRQGSAKRSEMITKGKQLRAEREKRRSDLEAQRQLQETLKNEKEEIKKRAEHEENEAIELFKELQREKESDFSNTEASLRQDATDNFLRYDVNKDGFVDIVELQLDIALDQDRNGVVTVEEAKYFLDERDRVDLQAFITLSWPRIKPMQMLSQGIFKPPVEMDPEVGEKNAELLNDNQGTEEKHSQTYEETKSPEFNEDIEHESEYEGEEEADAEGAYEEDEPNVGVGSVTEVSTPAPEYDPETQRFIDLANEARNAYADAERELRDIDQELNELKTQISKDYGPQDEYSTLEGECFKFEDREYVYTLCPFDRTSQQPIAGGTETTLGRWDQWIADGKNQYAQQKYSRGASCWNGPQRSAIVQFKCALESKITAVSEPNRCEYHFDFETPSACDEATFMATEKRLRDEL</sequence>
<dbReference type="InterPro" id="IPR028146">
    <property type="entry name" value="PRKCSH_N"/>
</dbReference>
<keyword evidence="4" id="KW-1015">Disulfide bond</keyword>
<evidence type="ECO:0000256" key="7">
    <source>
        <dbReference type="SAM" id="SignalP"/>
    </source>
</evidence>
<feature type="coiled-coil region" evidence="5">
    <location>
        <begin position="396"/>
        <end position="423"/>
    </location>
</feature>
<dbReference type="AlphaFoldDB" id="A0A1A9UR03"/>
<dbReference type="STRING" id="7395.A0A1A9UR03"/>
<dbReference type="EnsemblMetazoa" id="GAUT012572-RA">
    <property type="protein sequence ID" value="GAUT012572-PA"/>
    <property type="gene ID" value="GAUT012572"/>
</dbReference>
<dbReference type="Pfam" id="PF12999">
    <property type="entry name" value="PRKCSH-like"/>
    <property type="match status" value="1"/>
</dbReference>
<dbReference type="GO" id="GO:0017177">
    <property type="term" value="C:glucosidase II complex"/>
    <property type="evidence" value="ECO:0007669"/>
    <property type="project" value="TreeGrafter"/>
</dbReference>
<evidence type="ECO:0000256" key="6">
    <source>
        <dbReference type="SAM" id="MobiDB-lite"/>
    </source>
</evidence>
<protein>
    <recommendedName>
        <fullName evidence="1">Glucosidase 2 subunit beta</fullName>
    </recommendedName>
</protein>
<dbReference type="InterPro" id="IPR018247">
    <property type="entry name" value="EF_Hand_1_Ca_BS"/>
</dbReference>
<feature type="chain" id="PRO_5008398741" description="Glucosidase 2 subunit beta" evidence="7">
    <location>
        <begin position="26"/>
        <end position="554"/>
    </location>
</feature>
<evidence type="ECO:0000313" key="10">
    <source>
        <dbReference type="Proteomes" id="UP000078200"/>
    </source>
</evidence>
<dbReference type="InterPro" id="IPR039794">
    <property type="entry name" value="Gtb1-like"/>
</dbReference>
<feature type="region of interest" description="Disordered" evidence="6">
    <location>
        <begin position="319"/>
        <end position="371"/>
    </location>
</feature>
<dbReference type="InterPro" id="IPR044865">
    <property type="entry name" value="MRH_dom"/>
</dbReference>
<dbReference type="PANTHER" id="PTHR12630:SF1">
    <property type="entry name" value="GLUCOSIDASE 2 SUBUNIT BETA"/>
    <property type="match status" value="1"/>
</dbReference>
<dbReference type="PROSITE" id="PS00018">
    <property type="entry name" value="EF_HAND_1"/>
    <property type="match status" value="1"/>
</dbReference>
<keyword evidence="3" id="KW-0256">Endoplasmic reticulum</keyword>
<dbReference type="InterPro" id="IPR009011">
    <property type="entry name" value="Man6P_isomerase_rcpt-bd_dom_sf"/>
</dbReference>
<evidence type="ECO:0000256" key="4">
    <source>
        <dbReference type="ARBA" id="ARBA00023157"/>
    </source>
</evidence>
<dbReference type="InterPro" id="IPR036055">
    <property type="entry name" value="LDL_receptor-like_sf"/>
</dbReference>
<reference evidence="9" key="1">
    <citation type="submission" date="2020-05" db="UniProtKB">
        <authorList>
            <consortium name="EnsemblMetazoa"/>
        </authorList>
    </citation>
    <scope>IDENTIFICATION</scope>
    <source>
        <strain evidence="9">TTRI</strain>
    </source>
</reference>
<feature type="region of interest" description="Disordered" evidence="6">
    <location>
        <begin position="144"/>
        <end position="182"/>
    </location>
</feature>
<dbReference type="PANTHER" id="PTHR12630">
    <property type="entry name" value="N-LINKED OLIGOSACCHARIDE PROCESSING"/>
    <property type="match status" value="1"/>
</dbReference>
<keyword evidence="5" id="KW-0175">Coiled coil</keyword>
<dbReference type="VEuPathDB" id="VectorBase:GAUT012572"/>
<feature type="signal peptide" evidence="7">
    <location>
        <begin position="1"/>
        <end position="25"/>
    </location>
</feature>
<organism evidence="9 10">
    <name type="scientific">Glossina austeni</name>
    <name type="common">Savannah tsetse fly</name>
    <dbReference type="NCBI Taxonomy" id="7395"/>
    <lineage>
        <taxon>Eukaryota</taxon>
        <taxon>Metazoa</taxon>
        <taxon>Ecdysozoa</taxon>
        <taxon>Arthropoda</taxon>
        <taxon>Hexapoda</taxon>
        <taxon>Insecta</taxon>
        <taxon>Pterygota</taxon>
        <taxon>Neoptera</taxon>
        <taxon>Endopterygota</taxon>
        <taxon>Diptera</taxon>
        <taxon>Brachycera</taxon>
        <taxon>Muscomorpha</taxon>
        <taxon>Hippoboscoidea</taxon>
        <taxon>Glossinidae</taxon>
        <taxon>Glossina</taxon>
    </lineage>
</organism>
<dbReference type="InterPro" id="IPR036607">
    <property type="entry name" value="PRKCSH"/>
</dbReference>
<feature type="compositionally biased region" description="Basic and acidic residues" evidence="6">
    <location>
        <begin position="325"/>
        <end position="340"/>
    </location>
</feature>
<evidence type="ECO:0000256" key="1">
    <source>
        <dbReference type="ARBA" id="ARBA00022387"/>
    </source>
</evidence>
<dbReference type="Gene3D" id="4.10.400.10">
    <property type="entry name" value="Low-density Lipoprotein Receptor"/>
    <property type="match status" value="1"/>
</dbReference>
<keyword evidence="10" id="KW-1185">Reference proteome</keyword>
<dbReference type="InterPro" id="IPR002172">
    <property type="entry name" value="LDrepeatLR_classA_rpt"/>
</dbReference>